<feature type="transmembrane region" description="Helical" evidence="7">
    <location>
        <begin position="181"/>
        <end position="202"/>
    </location>
</feature>
<evidence type="ECO:0000256" key="3">
    <source>
        <dbReference type="ARBA" id="ARBA00022692"/>
    </source>
</evidence>
<feature type="transmembrane region" description="Helical" evidence="7">
    <location>
        <begin position="143"/>
        <end position="160"/>
    </location>
</feature>
<reference evidence="9 10" key="1">
    <citation type="submission" date="2023-07" db="EMBL/GenBank/DDBJ databases">
        <title>Genomic Encyclopedia of Type Strains, Phase IV (KMG-IV): sequencing the most valuable type-strain genomes for metagenomic binning, comparative biology and taxonomic classification.</title>
        <authorList>
            <person name="Goeker M."/>
        </authorList>
    </citation>
    <scope>NUCLEOTIDE SEQUENCE [LARGE SCALE GENOMIC DNA]</scope>
    <source>
        <strain evidence="9 10">B1-1</strain>
    </source>
</reference>
<keyword evidence="3 7" id="KW-0812">Transmembrane</keyword>
<protein>
    <submittedName>
        <fullName evidence="9">Membrane protein YccC</fullName>
    </submittedName>
</protein>
<gene>
    <name evidence="9" type="ORF">QO015_001836</name>
</gene>
<evidence type="ECO:0000256" key="7">
    <source>
        <dbReference type="SAM" id="Phobius"/>
    </source>
</evidence>
<comment type="similarity">
    <text evidence="6">Belongs to the YccS/YhfK family.</text>
</comment>
<feature type="transmembrane region" description="Helical" evidence="7">
    <location>
        <begin position="306"/>
        <end position="327"/>
    </location>
</feature>
<sequence>MAAPTESSGIDPLTRRAFATMVGVVGAVLVALAAGFENPYWAGLSAVVIAHADRDELFTKGILRIAGTFAGVFVGYYGAQLLEGLPVAQALASMLAAGFGIYARQRSAYAYAWFYGAVTFLIVIVSSMVSPAELHAFAENRCFEIMTGVVVATLARWALGGDERKGAHLVAHPPTIRPEDAMRLAVAAGLGTLAILVCWTQFQLPQLTQVVISSLIVVDIDAGATRRRGLQRVLGCIIGGITGLVVIGIDATNFLWWLMCLAIGLFVFARIHLAGSPNAYVGTQSAIAYLVTLVDTGPPSSIGPPFGRLVGIVLGVSLMSLVTWAITRKKPTADAVRPPA</sequence>
<dbReference type="PANTHER" id="PTHR30509:SF9">
    <property type="entry name" value="MULTIDRUG RESISTANCE PROTEIN MDTO"/>
    <property type="match status" value="1"/>
</dbReference>
<keyword evidence="10" id="KW-1185">Reference proteome</keyword>
<comment type="caution">
    <text evidence="9">The sequence shown here is derived from an EMBL/GenBank/DDBJ whole genome shotgun (WGS) entry which is preliminary data.</text>
</comment>
<evidence type="ECO:0000256" key="1">
    <source>
        <dbReference type="ARBA" id="ARBA00004651"/>
    </source>
</evidence>
<evidence type="ECO:0000313" key="10">
    <source>
        <dbReference type="Proteomes" id="UP001223743"/>
    </source>
</evidence>
<evidence type="ECO:0000259" key="8">
    <source>
        <dbReference type="Pfam" id="PF13515"/>
    </source>
</evidence>
<evidence type="ECO:0000256" key="2">
    <source>
        <dbReference type="ARBA" id="ARBA00022475"/>
    </source>
</evidence>
<feature type="transmembrane region" description="Helical" evidence="7">
    <location>
        <begin position="255"/>
        <end position="271"/>
    </location>
</feature>
<organism evidence="9 10">
    <name type="scientific">Kaistia geumhonensis</name>
    <dbReference type="NCBI Taxonomy" id="410839"/>
    <lineage>
        <taxon>Bacteria</taxon>
        <taxon>Pseudomonadati</taxon>
        <taxon>Pseudomonadota</taxon>
        <taxon>Alphaproteobacteria</taxon>
        <taxon>Hyphomicrobiales</taxon>
        <taxon>Kaistiaceae</taxon>
        <taxon>Kaistia</taxon>
    </lineage>
</organism>
<name>A0ABU0M612_9HYPH</name>
<feature type="domain" description="Integral membrane bound transporter" evidence="8">
    <location>
        <begin position="27"/>
        <end position="154"/>
    </location>
</feature>
<dbReference type="EMBL" id="JAUSWJ010000001">
    <property type="protein sequence ID" value="MDQ0516223.1"/>
    <property type="molecule type" value="Genomic_DNA"/>
</dbReference>
<feature type="transmembrane region" description="Helical" evidence="7">
    <location>
        <begin position="232"/>
        <end position="249"/>
    </location>
</feature>
<comment type="subcellular location">
    <subcellularLocation>
        <location evidence="1">Cell membrane</location>
        <topology evidence="1">Multi-pass membrane protein</topology>
    </subcellularLocation>
</comment>
<evidence type="ECO:0000256" key="4">
    <source>
        <dbReference type="ARBA" id="ARBA00022989"/>
    </source>
</evidence>
<proteinExistence type="inferred from homology"/>
<dbReference type="Pfam" id="PF13515">
    <property type="entry name" value="FUSC_2"/>
    <property type="match status" value="2"/>
</dbReference>
<dbReference type="InterPro" id="IPR049453">
    <property type="entry name" value="Memb_transporter_dom"/>
</dbReference>
<evidence type="ECO:0000256" key="5">
    <source>
        <dbReference type="ARBA" id="ARBA00023136"/>
    </source>
</evidence>
<dbReference type="RefSeq" id="WP_266279875.1">
    <property type="nucleotide sequence ID" value="NZ_JAPKNF010000001.1"/>
</dbReference>
<evidence type="ECO:0000256" key="6">
    <source>
        <dbReference type="ARBA" id="ARBA00043993"/>
    </source>
</evidence>
<feature type="domain" description="Integral membrane bound transporter" evidence="8">
    <location>
        <begin position="194"/>
        <end position="318"/>
    </location>
</feature>
<feature type="transmembrane region" description="Helical" evidence="7">
    <location>
        <begin position="85"/>
        <end position="103"/>
    </location>
</feature>
<evidence type="ECO:0000313" key="9">
    <source>
        <dbReference type="EMBL" id="MDQ0516223.1"/>
    </source>
</evidence>
<feature type="transmembrane region" description="Helical" evidence="7">
    <location>
        <begin position="17"/>
        <end position="36"/>
    </location>
</feature>
<feature type="transmembrane region" description="Helical" evidence="7">
    <location>
        <begin position="110"/>
        <end position="131"/>
    </location>
</feature>
<accession>A0ABU0M612</accession>
<keyword evidence="2" id="KW-1003">Cell membrane</keyword>
<keyword evidence="5 7" id="KW-0472">Membrane</keyword>
<dbReference type="Proteomes" id="UP001223743">
    <property type="component" value="Unassembled WGS sequence"/>
</dbReference>
<keyword evidence="4 7" id="KW-1133">Transmembrane helix</keyword>
<dbReference type="PANTHER" id="PTHR30509">
    <property type="entry name" value="P-HYDROXYBENZOIC ACID EFFLUX PUMP SUBUNIT-RELATED"/>
    <property type="match status" value="1"/>
</dbReference>